<dbReference type="InParanoid" id="A0A369JVA0"/>
<evidence type="ECO:0000313" key="2">
    <source>
        <dbReference type="EMBL" id="RDB23593.1"/>
    </source>
</evidence>
<name>A0A369JVA0_HYPMA</name>
<feature type="compositionally biased region" description="Polar residues" evidence="1">
    <location>
        <begin position="32"/>
        <end position="41"/>
    </location>
</feature>
<gene>
    <name evidence="2" type="ORF">Hypma_009528</name>
</gene>
<dbReference type="AlphaFoldDB" id="A0A369JVA0"/>
<organism evidence="2 3">
    <name type="scientific">Hypsizygus marmoreus</name>
    <name type="common">White beech mushroom</name>
    <name type="synonym">Agaricus marmoreus</name>
    <dbReference type="NCBI Taxonomy" id="39966"/>
    <lineage>
        <taxon>Eukaryota</taxon>
        <taxon>Fungi</taxon>
        <taxon>Dikarya</taxon>
        <taxon>Basidiomycota</taxon>
        <taxon>Agaricomycotina</taxon>
        <taxon>Agaricomycetes</taxon>
        <taxon>Agaricomycetidae</taxon>
        <taxon>Agaricales</taxon>
        <taxon>Tricholomatineae</taxon>
        <taxon>Lyophyllaceae</taxon>
        <taxon>Hypsizygus</taxon>
    </lineage>
</organism>
<dbReference type="Proteomes" id="UP000076154">
    <property type="component" value="Unassembled WGS sequence"/>
</dbReference>
<feature type="region of interest" description="Disordered" evidence="1">
    <location>
        <begin position="20"/>
        <end position="53"/>
    </location>
</feature>
<reference evidence="2" key="1">
    <citation type="submission" date="2018-04" db="EMBL/GenBank/DDBJ databases">
        <title>Whole genome sequencing of Hypsizygus marmoreus.</title>
        <authorList>
            <person name="Choi I.-G."/>
            <person name="Min B."/>
            <person name="Kim J.-G."/>
            <person name="Kim S."/>
            <person name="Oh Y.-L."/>
            <person name="Kong W.-S."/>
            <person name="Park H."/>
            <person name="Jeong J."/>
            <person name="Song E.-S."/>
        </authorList>
    </citation>
    <scope>NUCLEOTIDE SEQUENCE [LARGE SCALE GENOMIC DNA]</scope>
    <source>
        <strain evidence="2">51987-8</strain>
    </source>
</reference>
<evidence type="ECO:0000313" key="3">
    <source>
        <dbReference type="Proteomes" id="UP000076154"/>
    </source>
</evidence>
<accession>A0A369JVA0</accession>
<comment type="caution">
    <text evidence="2">The sequence shown here is derived from an EMBL/GenBank/DDBJ whole genome shotgun (WGS) entry which is preliminary data.</text>
</comment>
<proteinExistence type="predicted"/>
<sequence>MWLSHIHTGTTWHKALIMPQALQPPKDREQSLGCSQESNPMDTHESNPEEDNSLKPVLLTAEHCNVTITPMTADSQGE</sequence>
<dbReference type="EMBL" id="LUEZ02000046">
    <property type="protein sequence ID" value="RDB23593.1"/>
    <property type="molecule type" value="Genomic_DNA"/>
</dbReference>
<evidence type="ECO:0000256" key="1">
    <source>
        <dbReference type="SAM" id="MobiDB-lite"/>
    </source>
</evidence>
<protein>
    <submittedName>
        <fullName evidence="2">Uncharacterized protein</fullName>
    </submittedName>
</protein>
<keyword evidence="3" id="KW-1185">Reference proteome</keyword>